<dbReference type="PANTHER" id="PTHR46518">
    <property type="entry name" value="COILED-COIL DOMAIN-CONTAINING PROTEIN 151"/>
    <property type="match status" value="1"/>
</dbReference>
<organism evidence="5 6">
    <name type="scientific">Stentor coeruleus</name>
    <dbReference type="NCBI Taxonomy" id="5963"/>
    <lineage>
        <taxon>Eukaryota</taxon>
        <taxon>Sar</taxon>
        <taxon>Alveolata</taxon>
        <taxon>Ciliophora</taxon>
        <taxon>Postciliodesmatophora</taxon>
        <taxon>Heterotrichea</taxon>
        <taxon>Heterotrichida</taxon>
        <taxon>Stentoridae</taxon>
        <taxon>Stentor</taxon>
    </lineage>
</organism>
<dbReference type="InterPro" id="IPR033192">
    <property type="entry name" value="ODAD3"/>
</dbReference>
<dbReference type="GO" id="GO:0035253">
    <property type="term" value="C:ciliary rootlet"/>
    <property type="evidence" value="ECO:0007669"/>
    <property type="project" value="TreeGrafter"/>
</dbReference>
<evidence type="ECO:0000256" key="3">
    <source>
        <dbReference type="SAM" id="MobiDB-lite"/>
    </source>
</evidence>
<dbReference type="Pfam" id="PF21773">
    <property type="entry name" value="ODAD1_CC"/>
    <property type="match status" value="1"/>
</dbReference>
<evidence type="ECO:0000313" key="5">
    <source>
        <dbReference type="EMBL" id="OMJ94646.1"/>
    </source>
</evidence>
<gene>
    <name evidence="5" type="ORF">SteCoe_2138</name>
</gene>
<accession>A0A1R2D071</accession>
<feature type="compositionally biased region" description="Polar residues" evidence="3">
    <location>
        <begin position="441"/>
        <end position="450"/>
    </location>
</feature>
<feature type="compositionally biased region" description="Acidic residues" evidence="3">
    <location>
        <begin position="12"/>
        <end position="23"/>
    </location>
</feature>
<dbReference type="OrthoDB" id="422950at2759"/>
<dbReference type="GO" id="GO:0003341">
    <property type="term" value="P:cilium movement"/>
    <property type="evidence" value="ECO:0007669"/>
    <property type="project" value="InterPro"/>
</dbReference>
<evidence type="ECO:0000256" key="2">
    <source>
        <dbReference type="SAM" id="Coils"/>
    </source>
</evidence>
<feature type="region of interest" description="Disordered" evidence="3">
    <location>
        <begin position="1"/>
        <end position="23"/>
    </location>
</feature>
<feature type="domain" description="ODAD1 central coiled coil region" evidence="4">
    <location>
        <begin position="162"/>
        <end position="355"/>
    </location>
</feature>
<comment type="caution">
    <text evidence="5">The sequence shown here is derived from an EMBL/GenBank/DDBJ whole genome shotgun (WGS) entry which is preliminary data.</text>
</comment>
<feature type="coiled-coil region" evidence="2">
    <location>
        <begin position="278"/>
        <end position="309"/>
    </location>
</feature>
<evidence type="ECO:0000259" key="4">
    <source>
        <dbReference type="Pfam" id="PF21773"/>
    </source>
</evidence>
<dbReference type="PANTHER" id="PTHR46518:SF1">
    <property type="entry name" value="OUTER DYNEIN ARM-DOCKING COMPLEX SUBUNIT 3"/>
    <property type="match status" value="1"/>
</dbReference>
<feature type="compositionally biased region" description="Basic and acidic residues" evidence="3">
    <location>
        <begin position="451"/>
        <end position="475"/>
    </location>
</feature>
<reference evidence="5 6" key="1">
    <citation type="submission" date="2016-11" db="EMBL/GenBank/DDBJ databases">
        <title>The macronuclear genome of Stentor coeruleus: a giant cell with tiny introns.</title>
        <authorList>
            <person name="Slabodnick M."/>
            <person name="Ruby J.G."/>
            <person name="Reiff S.B."/>
            <person name="Swart E.C."/>
            <person name="Gosai S."/>
            <person name="Prabakaran S."/>
            <person name="Witkowska E."/>
            <person name="Larue G.E."/>
            <person name="Fisher S."/>
            <person name="Freeman R.M."/>
            <person name="Gunawardena J."/>
            <person name="Chu W."/>
            <person name="Stover N.A."/>
            <person name="Gregory B.D."/>
            <person name="Nowacki M."/>
            <person name="Derisi J."/>
            <person name="Roy S.W."/>
            <person name="Marshall W.F."/>
            <person name="Sood P."/>
        </authorList>
    </citation>
    <scope>NUCLEOTIDE SEQUENCE [LARGE SCALE GENOMIC DNA]</scope>
    <source>
        <strain evidence="5">WM001</strain>
    </source>
</reference>
<name>A0A1R2D071_9CILI</name>
<dbReference type="InterPro" id="IPR049258">
    <property type="entry name" value="ODAD1_CC"/>
</dbReference>
<proteinExistence type="predicted"/>
<evidence type="ECO:0000256" key="1">
    <source>
        <dbReference type="ARBA" id="ARBA00023054"/>
    </source>
</evidence>
<evidence type="ECO:0000313" key="6">
    <source>
        <dbReference type="Proteomes" id="UP000187209"/>
    </source>
</evidence>
<dbReference type="EMBL" id="MPUH01000023">
    <property type="protein sequence ID" value="OMJ94646.1"/>
    <property type="molecule type" value="Genomic_DNA"/>
</dbReference>
<feature type="region of interest" description="Disordered" evidence="3">
    <location>
        <begin position="441"/>
        <end position="475"/>
    </location>
</feature>
<dbReference type="GO" id="GO:0036158">
    <property type="term" value="P:outer dynein arm assembly"/>
    <property type="evidence" value="ECO:0007669"/>
    <property type="project" value="InterPro"/>
</dbReference>
<keyword evidence="6" id="KW-1185">Reference proteome</keyword>
<dbReference type="AlphaFoldDB" id="A0A1R2D071"/>
<dbReference type="GO" id="GO:0097542">
    <property type="term" value="C:ciliary tip"/>
    <property type="evidence" value="ECO:0007669"/>
    <property type="project" value="TreeGrafter"/>
</dbReference>
<dbReference type="GO" id="GO:0036064">
    <property type="term" value="C:ciliary basal body"/>
    <property type="evidence" value="ECO:0007669"/>
    <property type="project" value="TreeGrafter"/>
</dbReference>
<dbReference type="Proteomes" id="UP000187209">
    <property type="component" value="Unassembled WGS sequence"/>
</dbReference>
<keyword evidence="1 2" id="KW-0175">Coiled coil</keyword>
<protein>
    <recommendedName>
        <fullName evidence="4">ODAD1 central coiled coil region domain-containing protein</fullName>
    </recommendedName>
</protein>
<sequence>MLLNQLDRTSDFEEEPLNQEEETSEIAAQLSLIRKRHDRAREINNKKRIYYEKLKAEIETANASSNLADQDLKSLQYKIEMLKNSLEQNRYRHECEMGNKRTYLHMLDRMKKDKIAMEIKANSLQISLKNSRSILNTETDKFRKIRENQYQSKQILQEIKQAIAVDQKRKNDRIIQLEKNVKERQDLALRREERQKRQADISEAAANDDKDSQEAKIRESLLANRLWFLFLRKKLEKEVVKGVSIEQAFQKIKAATGVSDINEIVEKFLTREESYGSLVTAVNEAEKKLEALKEYNSQIRDKLVEAQLDDGGNNRKIYSDIEDMEGKLSSCYKEYAVIKEKLHKSVLTYDQVLNWGFKILHTLEIENTLDISPGSKITETKNSLEEMFSIIYCKLEDMVKPLQDKAEEAKQALEKFAMKKTNDIVREISAQESLHKVSRNTLESGETFNQGDHRQVSNRDKTPEIDRRITLKRVE</sequence>